<dbReference type="InterPro" id="IPR029058">
    <property type="entry name" value="AB_hydrolase_fold"/>
</dbReference>
<dbReference type="EMBL" id="JABBMI010000034">
    <property type="protein sequence ID" value="NMK53740.1"/>
    <property type="molecule type" value="Genomic_DNA"/>
</dbReference>
<feature type="compositionally biased region" description="Basic and acidic residues" evidence="10">
    <location>
        <begin position="298"/>
        <end position="312"/>
    </location>
</feature>
<organism evidence="16 17">
    <name type="scientific">Staphylococcus capitis</name>
    <dbReference type="NCBI Taxonomy" id="29388"/>
    <lineage>
        <taxon>Bacteria</taxon>
        <taxon>Bacillati</taxon>
        <taxon>Bacillota</taxon>
        <taxon>Bacilli</taxon>
        <taxon>Bacillales</taxon>
        <taxon>Staphylococcaceae</taxon>
        <taxon>Staphylococcus</taxon>
    </lineage>
</organism>
<keyword evidence="5" id="KW-0964">Secreted</keyword>
<feature type="compositionally biased region" description="Basic and acidic residues" evidence="10">
    <location>
        <begin position="120"/>
        <end position="142"/>
    </location>
</feature>
<dbReference type="AlphaFoldDB" id="A0A7Z7YU94"/>
<feature type="compositionally biased region" description="Basic and acidic residues" evidence="10">
    <location>
        <begin position="209"/>
        <end position="239"/>
    </location>
</feature>
<dbReference type="Pfam" id="PF04650">
    <property type="entry name" value="YSIRK_signal"/>
    <property type="match status" value="1"/>
</dbReference>
<keyword evidence="7" id="KW-0378">Hydrolase</keyword>
<dbReference type="EMBL" id="SCHC01000003">
    <property type="protein sequence ID" value="TBW76199.1"/>
    <property type="molecule type" value="Genomic_DNA"/>
</dbReference>
<evidence type="ECO:0000256" key="8">
    <source>
        <dbReference type="ARBA" id="ARBA00022963"/>
    </source>
</evidence>
<evidence type="ECO:0000313" key="19">
    <source>
        <dbReference type="Proteomes" id="UP000550736"/>
    </source>
</evidence>
<evidence type="ECO:0000256" key="3">
    <source>
        <dbReference type="ARBA" id="ARBA00010701"/>
    </source>
</evidence>
<reference evidence="18 19" key="2">
    <citation type="submission" date="2020-04" db="EMBL/GenBank/DDBJ databases">
        <title>The Epidemiology and Molecular Characteristics of Linezolid-Resistant Staphylococcus capitis in Huashan Hospital, Shanghai.</title>
        <authorList>
            <person name="Ding L."/>
            <person name="Li P."/>
            <person name="Yang Y."/>
            <person name="Lin D."/>
            <person name="Xu X."/>
        </authorList>
    </citation>
    <scope>NUCLEOTIDE SEQUENCE [LARGE SCALE GENOMIC DNA]</scope>
    <source>
        <strain evidence="15 19">12-86</strain>
        <strain evidence="14 18">17-84</strain>
    </source>
</reference>
<keyword evidence="6 11" id="KW-0732">Signal</keyword>
<evidence type="ECO:0000256" key="7">
    <source>
        <dbReference type="ARBA" id="ARBA00022801"/>
    </source>
</evidence>
<proteinExistence type="inferred from homology"/>
<accession>A0A7Z7YU94</accession>
<feature type="compositionally biased region" description="Basic and acidic residues" evidence="10">
    <location>
        <begin position="263"/>
        <end position="277"/>
    </location>
</feature>
<name>A0A7Z7YU94_STACP</name>
<feature type="compositionally biased region" description="Polar residues" evidence="10">
    <location>
        <begin position="89"/>
        <end position="119"/>
    </location>
</feature>
<dbReference type="InterPro" id="IPR005877">
    <property type="entry name" value="YSIRK_signal_dom"/>
</dbReference>
<feature type="compositionally biased region" description="Polar residues" evidence="10">
    <location>
        <begin position="143"/>
        <end position="178"/>
    </location>
</feature>
<evidence type="ECO:0000256" key="11">
    <source>
        <dbReference type="SAM" id="SignalP"/>
    </source>
</evidence>
<dbReference type="Proteomes" id="UP000291949">
    <property type="component" value="Unassembled WGS sequence"/>
</dbReference>
<protein>
    <recommendedName>
        <fullName evidence="4">triacylglycerol lipase</fullName>
        <ecNumber evidence="4">3.1.1.3</ecNumber>
    </recommendedName>
</protein>
<comment type="catalytic activity">
    <reaction evidence="1">
        <text>a triacylglycerol + H2O = a diacylglycerol + a fatty acid + H(+)</text>
        <dbReference type="Rhea" id="RHEA:12044"/>
        <dbReference type="ChEBI" id="CHEBI:15377"/>
        <dbReference type="ChEBI" id="CHEBI:15378"/>
        <dbReference type="ChEBI" id="CHEBI:17855"/>
        <dbReference type="ChEBI" id="CHEBI:18035"/>
        <dbReference type="ChEBI" id="CHEBI:28868"/>
        <dbReference type="EC" id="3.1.1.3"/>
    </reaction>
</comment>
<dbReference type="RefSeq" id="WP_030058830.1">
    <property type="nucleotide sequence ID" value="NZ_AP014956.1"/>
</dbReference>
<feature type="compositionally biased region" description="Polar residues" evidence="10">
    <location>
        <begin position="188"/>
        <end position="207"/>
    </location>
</feature>
<comment type="similarity">
    <text evidence="3">Belongs to the AB hydrolase superfamily. Lipase family.</text>
</comment>
<feature type="region of interest" description="Disordered" evidence="10">
    <location>
        <begin position="35"/>
        <end position="392"/>
    </location>
</feature>
<feature type="signal peptide" evidence="11">
    <location>
        <begin position="1"/>
        <end position="35"/>
    </location>
</feature>
<feature type="compositionally biased region" description="Basic and acidic residues" evidence="10">
    <location>
        <begin position="327"/>
        <end position="358"/>
    </location>
</feature>
<comment type="caution">
    <text evidence="16">The sequence shown here is derived from an EMBL/GenBank/DDBJ whole genome shotgun (WGS) entry which is preliminary data.</text>
</comment>
<comment type="subcellular location">
    <subcellularLocation>
        <location evidence="2">Secreted</location>
    </subcellularLocation>
</comment>
<evidence type="ECO:0000313" key="15">
    <source>
        <dbReference type="EMBL" id="NMK97003.1"/>
    </source>
</evidence>
<evidence type="ECO:0000256" key="1">
    <source>
        <dbReference type="ARBA" id="ARBA00001024"/>
    </source>
</evidence>
<keyword evidence="9" id="KW-0443">Lipid metabolism</keyword>
<evidence type="ECO:0000256" key="10">
    <source>
        <dbReference type="SAM" id="MobiDB-lite"/>
    </source>
</evidence>
<dbReference type="NCBIfam" id="TIGR01168">
    <property type="entry name" value="YSIRK_signal"/>
    <property type="match status" value="1"/>
</dbReference>
<dbReference type="GO" id="GO:0005576">
    <property type="term" value="C:extracellular region"/>
    <property type="evidence" value="ECO:0007669"/>
    <property type="project" value="UniProtKB-SubCell"/>
</dbReference>
<feature type="domain" description="YSIRK Gram-positive signal peptide" evidence="12">
    <location>
        <begin position="3"/>
        <end position="27"/>
    </location>
</feature>
<sequence length="776" mass="86239">MKNRKNSYSIRKLSVGASSIIVASMLFIGGGAAHAAEQDVQGNSESHTAQSHGADNENLSEPQTNDQKDSQTVETKNDTSSAIHKDETQNQAQTNTANHPSNNDNQSNEDLTTDQSTSEQTDKDQSKEQPVDNQTTEDKQSKQDINQSNLQKQSPENNDGQESKTQQDTVNKQESAAVTTPAKENQDNKQQNLDETANKTTQESSSEVAKVRNNEETAKSEDTQSDNEKEQTTSEDVKDQASSYENTLESSQNNKADATTPNNDKDKTNKTQPEQRNHKVSTSTQNKELNRETTQQSKDNEQQSDVAEKEAPVEALNNDQQSNSSQKDAKDKQLKVNDLKNDKATDHSSPSDKDDQSKKGLNTLTRNAIATPKKKSAQQSETKVKKQGDKSFPQIQYKNHDPIILVHGFNGYTADNGPVLGHNYWGGKRIKLTQELRAKGYNVSEASVSAFGSNYDRAVELYYYIKGGTVDYGAAHAAKYGHDRYGKTYAGAYRDWKPGQKIHLIGHSMGGQTVRLLEEMLRKGNPEEVKYQKKHGGDISPLYKGGQDNMVSSITTLAAPHNGTHAADIGNEPFIRQLAYDYAKFQGSKHSKVDVGLKQWGLAQRDDETNAEYLKRVKNTSKIWKTKDNAFYDLSREGTSKLNHHTSLNPNIVYKTYSGESTRPALNGRQKADINMGMSYIVTGNVIGKVPEKEWRVNDGLVSVVSAQHPFNQAYTPATKDIKKGVWQVMPVKHEWDHGDFVGSDGTEARISVDDLRAFWDSIAEEIVQNEKVTDK</sequence>
<dbReference type="Proteomes" id="UP000550736">
    <property type="component" value="Unassembled WGS sequence"/>
</dbReference>
<dbReference type="EMBL" id="JABBLX010000003">
    <property type="protein sequence ID" value="NMK97003.1"/>
    <property type="molecule type" value="Genomic_DNA"/>
</dbReference>
<evidence type="ECO:0000313" key="14">
    <source>
        <dbReference type="EMBL" id="NMK53740.1"/>
    </source>
</evidence>
<gene>
    <name evidence="16" type="ORF">EQ811_10200</name>
    <name evidence="15" type="ORF">HHM13_02655</name>
    <name evidence="14" type="ORF">HHM24_03100</name>
</gene>
<evidence type="ECO:0000256" key="4">
    <source>
        <dbReference type="ARBA" id="ARBA00013279"/>
    </source>
</evidence>
<feature type="compositionally biased region" description="Basic and acidic residues" evidence="10">
    <location>
        <begin position="66"/>
        <end position="88"/>
    </location>
</feature>
<dbReference type="SUPFAM" id="SSF53474">
    <property type="entry name" value="alpha/beta-Hydrolases"/>
    <property type="match status" value="1"/>
</dbReference>
<evidence type="ECO:0000256" key="6">
    <source>
        <dbReference type="ARBA" id="ARBA00022729"/>
    </source>
</evidence>
<feature type="compositionally biased region" description="Polar residues" evidence="10">
    <location>
        <begin position="278"/>
        <end position="297"/>
    </location>
</feature>
<evidence type="ECO:0000313" key="17">
    <source>
        <dbReference type="Proteomes" id="UP000291949"/>
    </source>
</evidence>
<keyword evidence="18" id="KW-1185">Reference proteome</keyword>
<evidence type="ECO:0000313" key="16">
    <source>
        <dbReference type="EMBL" id="TBW76199.1"/>
    </source>
</evidence>
<feature type="compositionally biased region" description="Polar residues" evidence="10">
    <location>
        <begin position="240"/>
        <end position="262"/>
    </location>
</feature>
<dbReference type="PANTHER" id="PTHR34043:SF3">
    <property type="entry name" value="ALPHA_BETA-HYDROLASES SUPERFAMILY PROTEIN"/>
    <property type="match status" value="1"/>
</dbReference>
<dbReference type="Gene3D" id="3.40.50.1820">
    <property type="entry name" value="alpha/beta hydrolase"/>
    <property type="match status" value="1"/>
</dbReference>
<dbReference type="NCBIfam" id="NF047351">
    <property type="entry name" value="lipase_YSIRK_Sa"/>
    <property type="match status" value="1"/>
</dbReference>
<dbReference type="PANTHER" id="PTHR34043">
    <property type="entry name" value="ALPHA/BETA-HYDROLASES SUPERFAMILY PROTEIN"/>
    <property type="match status" value="1"/>
</dbReference>
<dbReference type="EC" id="3.1.1.3" evidence="4"/>
<evidence type="ECO:0000259" key="12">
    <source>
        <dbReference type="Pfam" id="PF04650"/>
    </source>
</evidence>
<dbReference type="Proteomes" id="UP000538955">
    <property type="component" value="Unassembled WGS sequence"/>
</dbReference>
<dbReference type="InterPro" id="IPR056304">
    <property type="entry name" value="Lip-like_C"/>
</dbReference>
<feature type="compositionally biased region" description="Polar residues" evidence="10">
    <location>
        <begin position="317"/>
        <end position="326"/>
    </location>
</feature>
<reference evidence="16 17" key="1">
    <citation type="journal article" date="2019" name="Sci. Transl. Med.">
        <title>Quorum sensing between bacterial species on the skin protects against epidermal injury in atopic dermatitis.</title>
        <authorList>
            <person name="Williams M.R."/>
        </authorList>
    </citation>
    <scope>NUCLEOTIDE SEQUENCE [LARGE SCALE GENOMIC DNA]</scope>
    <source>
        <strain evidence="16 17">H8</strain>
    </source>
</reference>
<evidence type="ECO:0000256" key="5">
    <source>
        <dbReference type="ARBA" id="ARBA00022525"/>
    </source>
</evidence>
<evidence type="ECO:0000259" key="13">
    <source>
        <dbReference type="Pfam" id="PF24708"/>
    </source>
</evidence>
<feature type="domain" description="Lipase-like C-terminal" evidence="13">
    <location>
        <begin position="399"/>
        <end position="775"/>
    </location>
</feature>
<dbReference type="Pfam" id="PF24708">
    <property type="entry name" value="Lip_C"/>
    <property type="match status" value="1"/>
</dbReference>
<dbReference type="GO" id="GO:0016042">
    <property type="term" value="P:lipid catabolic process"/>
    <property type="evidence" value="ECO:0007669"/>
    <property type="project" value="UniProtKB-KW"/>
</dbReference>
<feature type="chain" id="PRO_5044662716" description="triacylglycerol lipase" evidence="11">
    <location>
        <begin position="36"/>
        <end position="776"/>
    </location>
</feature>
<evidence type="ECO:0000313" key="18">
    <source>
        <dbReference type="Proteomes" id="UP000538955"/>
    </source>
</evidence>
<evidence type="ECO:0000256" key="9">
    <source>
        <dbReference type="ARBA" id="ARBA00023098"/>
    </source>
</evidence>
<dbReference type="GO" id="GO:0004806">
    <property type="term" value="F:triacylglycerol lipase activity"/>
    <property type="evidence" value="ECO:0007669"/>
    <property type="project" value="UniProtKB-EC"/>
</dbReference>
<evidence type="ECO:0000256" key="2">
    <source>
        <dbReference type="ARBA" id="ARBA00004613"/>
    </source>
</evidence>
<keyword evidence="8" id="KW-0442">Lipid degradation</keyword>
<feature type="compositionally biased region" description="Polar residues" evidence="10">
    <location>
        <begin position="40"/>
        <end position="65"/>
    </location>
</feature>